<reference evidence="2 3" key="1">
    <citation type="submission" date="2023-07" db="EMBL/GenBank/DDBJ databases">
        <title>Closed genome sequence of Methanosarcinaceae archaeon Am2.</title>
        <authorList>
            <person name="Poehlein A."/>
            <person name="Protasov E."/>
            <person name="Platt K."/>
            <person name="Reeh H."/>
            <person name="Daniel R."/>
            <person name="Brune A."/>
        </authorList>
    </citation>
    <scope>NUCLEOTIDE SEQUENCE [LARGE SCALE GENOMIC DNA]</scope>
    <source>
        <strain evidence="2 3">Am2</strain>
    </source>
</reference>
<dbReference type="AlphaFoldDB" id="A0AA96ZV77"/>
<keyword evidence="1" id="KW-0812">Transmembrane</keyword>
<sequence>MALSFHKMSAVELLSAGLIFIIISGAFPLLISFWGNNSDSYFYPEFLFLKFIVMVVSVILFFAGLLLVLSAALSKIKK</sequence>
<evidence type="ECO:0000256" key="1">
    <source>
        <dbReference type="SAM" id="Phobius"/>
    </source>
</evidence>
<protein>
    <recommendedName>
        <fullName evidence="4">DUF3955 domain-containing protein</fullName>
    </recommendedName>
</protein>
<keyword evidence="1" id="KW-0472">Membrane</keyword>
<keyword evidence="1" id="KW-1133">Transmembrane helix</keyword>
<evidence type="ECO:0000313" key="2">
    <source>
        <dbReference type="EMBL" id="WNY26555.1"/>
    </source>
</evidence>
<dbReference type="Proteomes" id="UP001304970">
    <property type="component" value="Chromosome"/>
</dbReference>
<feature type="transmembrane region" description="Helical" evidence="1">
    <location>
        <begin position="47"/>
        <end position="73"/>
    </location>
</feature>
<evidence type="ECO:0000313" key="3">
    <source>
        <dbReference type="Proteomes" id="UP001304970"/>
    </source>
</evidence>
<dbReference type="EMBL" id="CP131061">
    <property type="protein sequence ID" value="WNY26555.1"/>
    <property type="molecule type" value="Genomic_DNA"/>
</dbReference>
<accession>A0AA96ZV77</accession>
<organism evidence="2 3">
    <name type="scientific">Methanolapillus ohkumae</name>
    <dbReference type="NCBI Taxonomy" id="3028298"/>
    <lineage>
        <taxon>Archaea</taxon>
        <taxon>Methanobacteriati</taxon>
        <taxon>Methanobacteriota</taxon>
        <taxon>Stenosarchaea group</taxon>
        <taxon>Methanomicrobia</taxon>
        <taxon>Methanosarcinales</taxon>
        <taxon>Methanosarcinaceae</taxon>
        <taxon>Methanolapillus</taxon>
    </lineage>
</organism>
<keyword evidence="3" id="KW-1185">Reference proteome</keyword>
<name>A0AA96ZV77_9EURY</name>
<gene>
    <name evidence="2" type="ORF">MsAm2_03220</name>
</gene>
<evidence type="ECO:0008006" key="4">
    <source>
        <dbReference type="Google" id="ProtNLM"/>
    </source>
</evidence>
<feature type="transmembrane region" description="Helical" evidence="1">
    <location>
        <begin position="12"/>
        <end position="35"/>
    </location>
</feature>
<proteinExistence type="predicted"/>